<dbReference type="SMART" id="SM01381">
    <property type="entry name" value="7TM_GPCR_Srsx"/>
    <property type="match status" value="1"/>
</dbReference>
<evidence type="ECO:0000256" key="8">
    <source>
        <dbReference type="ARBA" id="ARBA00023170"/>
    </source>
</evidence>
<keyword evidence="9 10" id="KW-0807">Transducer</keyword>
<evidence type="ECO:0000256" key="1">
    <source>
        <dbReference type="ARBA" id="ARBA00004651"/>
    </source>
</evidence>
<dbReference type="Pfam" id="PF00001">
    <property type="entry name" value="7tm_1"/>
    <property type="match status" value="1"/>
</dbReference>
<dbReference type="PROSITE" id="PS00237">
    <property type="entry name" value="G_PROTEIN_RECEP_F1_1"/>
    <property type="match status" value="1"/>
</dbReference>
<feature type="transmembrane region" description="Helical" evidence="11">
    <location>
        <begin position="43"/>
        <end position="68"/>
    </location>
</feature>
<dbReference type="PRINTS" id="PR00237">
    <property type="entry name" value="GPCRRHODOPSN"/>
</dbReference>
<dbReference type="AlphaFoldDB" id="A0A210QD58"/>
<protein>
    <submittedName>
        <fullName evidence="13">Dopamine receptor 1</fullName>
    </submittedName>
</protein>
<feature type="transmembrane region" description="Helical" evidence="11">
    <location>
        <begin position="301"/>
        <end position="327"/>
    </location>
</feature>
<dbReference type="Proteomes" id="UP000242188">
    <property type="component" value="Unassembled WGS sequence"/>
</dbReference>
<name>A0A210QD58_MIZYE</name>
<evidence type="ECO:0000259" key="12">
    <source>
        <dbReference type="PROSITE" id="PS50262"/>
    </source>
</evidence>
<feature type="transmembrane region" description="Helical" evidence="11">
    <location>
        <begin position="159"/>
        <end position="180"/>
    </location>
</feature>
<dbReference type="GO" id="GO:0005886">
    <property type="term" value="C:plasma membrane"/>
    <property type="evidence" value="ECO:0007669"/>
    <property type="project" value="UniProtKB-SubCell"/>
</dbReference>
<dbReference type="PANTHER" id="PTHR24248">
    <property type="entry name" value="ADRENERGIC RECEPTOR-RELATED G-PROTEIN COUPLED RECEPTOR"/>
    <property type="match status" value="1"/>
</dbReference>
<dbReference type="InterPro" id="IPR000276">
    <property type="entry name" value="GPCR_Rhodpsn"/>
</dbReference>
<feature type="domain" description="G-protein coupled receptors family 1 profile" evidence="12">
    <location>
        <begin position="59"/>
        <end position="324"/>
    </location>
</feature>
<feature type="transmembrane region" description="Helical" evidence="11">
    <location>
        <begin position="269"/>
        <end position="289"/>
    </location>
</feature>
<keyword evidence="4 11" id="KW-1133">Transmembrane helix</keyword>
<accession>A0A210QD58</accession>
<dbReference type="InterPro" id="IPR017452">
    <property type="entry name" value="GPCR_Rhodpsn_7TM"/>
</dbReference>
<comment type="subcellular location">
    <subcellularLocation>
        <location evidence="1">Cell membrane</location>
        <topology evidence="1">Multi-pass membrane protein</topology>
    </subcellularLocation>
</comment>
<keyword evidence="5 10" id="KW-0297">G-protein coupled receptor</keyword>
<keyword evidence="2" id="KW-1003">Cell membrane</keyword>
<dbReference type="GO" id="GO:0004989">
    <property type="term" value="F:octopamine receptor activity"/>
    <property type="evidence" value="ECO:0007669"/>
    <property type="project" value="TreeGrafter"/>
</dbReference>
<proteinExistence type="inferred from homology"/>
<dbReference type="PANTHER" id="PTHR24248:SF187">
    <property type="entry name" value="OCTOPAMINE RECEPTOR BETA-2R"/>
    <property type="match status" value="1"/>
</dbReference>
<dbReference type="InterPro" id="IPR000929">
    <property type="entry name" value="Dopamine_rcpt"/>
</dbReference>
<dbReference type="GO" id="GO:0071880">
    <property type="term" value="P:adenylate cyclase-activating adrenergic receptor signaling pathway"/>
    <property type="evidence" value="ECO:0007669"/>
    <property type="project" value="TreeGrafter"/>
</dbReference>
<evidence type="ECO:0000256" key="3">
    <source>
        <dbReference type="ARBA" id="ARBA00022692"/>
    </source>
</evidence>
<keyword evidence="8 10" id="KW-0675">Receptor</keyword>
<evidence type="ECO:0000256" key="4">
    <source>
        <dbReference type="ARBA" id="ARBA00022989"/>
    </source>
</evidence>
<sequence>MVTNYSVFPSLGYELFDNGSAGDNISGDIDTETSGPYTLVESIVIGTILSLVIILAIAGNILVCVAVFTDRRLKHLNNLFIVSLAIADLLVAILVMTFAVVNDIQGRWLFGSVFCDIWISSDIMCSTASILNLCVISLDRYIHIRDPLRYENWITWKKVAGMISSVWIMSLIISFVPIHLRWHKNPEDYGKPPDENACHMDLNRAYAVVSSTISFYIPLIVMLAIYIQLYAYARKHAANIKKINTPLSQDRFNNANGKSSGSKMSDHKAAVTLGIIVGVFLFCWLPFFIMNLISAFCECDVPAAVFSILTWLGYANSFLNPIIYSIFNRDFRDAFKRILFPKSCKCIENRRHNNGFSHRSPRKQMNKSEYIMHPTENGSKRDCKEPLCSEMTAL</sequence>
<evidence type="ECO:0000313" key="14">
    <source>
        <dbReference type="Proteomes" id="UP000242188"/>
    </source>
</evidence>
<comment type="caution">
    <text evidence="13">The sequence shown here is derived from an EMBL/GenBank/DDBJ whole genome shotgun (WGS) entry which is preliminary data.</text>
</comment>
<feature type="transmembrane region" description="Helical" evidence="11">
    <location>
        <begin position="213"/>
        <end position="233"/>
    </location>
</feature>
<evidence type="ECO:0000256" key="9">
    <source>
        <dbReference type="ARBA" id="ARBA00023224"/>
    </source>
</evidence>
<dbReference type="PROSITE" id="PS50262">
    <property type="entry name" value="G_PROTEIN_RECEP_F1_2"/>
    <property type="match status" value="1"/>
</dbReference>
<gene>
    <name evidence="13" type="ORF">KP79_PYT26227</name>
</gene>
<dbReference type="OrthoDB" id="5957871at2759"/>
<feature type="transmembrane region" description="Helical" evidence="11">
    <location>
        <begin position="117"/>
        <end position="138"/>
    </location>
</feature>
<dbReference type="PRINTS" id="PR00242">
    <property type="entry name" value="DOPAMINER"/>
</dbReference>
<dbReference type="SUPFAM" id="SSF81321">
    <property type="entry name" value="Family A G protein-coupled receptor-like"/>
    <property type="match status" value="1"/>
</dbReference>
<keyword evidence="7" id="KW-1015">Disulfide bond</keyword>
<reference evidence="13 14" key="1">
    <citation type="journal article" date="2017" name="Nat. Ecol. Evol.">
        <title>Scallop genome provides insights into evolution of bilaterian karyotype and development.</title>
        <authorList>
            <person name="Wang S."/>
            <person name="Zhang J."/>
            <person name="Jiao W."/>
            <person name="Li J."/>
            <person name="Xun X."/>
            <person name="Sun Y."/>
            <person name="Guo X."/>
            <person name="Huan P."/>
            <person name="Dong B."/>
            <person name="Zhang L."/>
            <person name="Hu X."/>
            <person name="Sun X."/>
            <person name="Wang J."/>
            <person name="Zhao C."/>
            <person name="Wang Y."/>
            <person name="Wang D."/>
            <person name="Huang X."/>
            <person name="Wang R."/>
            <person name="Lv J."/>
            <person name="Li Y."/>
            <person name="Zhang Z."/>
            <person name="Liu B."/>
            <person name="Lu W."/>
            <person name="Hui Y."/>
            <person name="Liang J."/>
            <person name="Zhou Z."/>
            <person name="Hou R."/>
            <person name="Li X."/>
            <person name="Liu Y."/>
            <person name="Li H."/>
            <person name="Ning X."/>
            <person name="Lin Y."/>
            <person name="Zhao L."/>
            <person name="Xing Q."/>
            <person name="Dou J."/>
            <person name="Li Y."/>
            <person name="Mao J."/>
            <person name="Guo H."/>
            <person name="Dou H."/>
            <person name="Li T."/>
            <person name="Mu C."/>
            <person name="Jiang W."/>
            <person name="Fu Q."/>
            <person name="Fu X."/>
            <person name="Miao Y."/>
            <person name="Liu J."/>
            <person name="Yu Q."/>
            <person name="Li R."/>
            <person name="Liao H."/>
            <person name="Li X."/>
            <person name="Kong Y."/>
            <person name="Jiang Z."/>
            <person name="Chourrout D."/>
            <person name="Li R."/>
            <person name="Bao Z."/>
        </authorList>
    </citation>
    <scope>NUCLEOTIDE SEQUENCE [LARGE SCALE GENOMIC DNA]</scope>
    <source>
        <strain evidence="13 14">PY_sf001</strain>
    </source>
</reference>
<dbReference type="Gene3D" id="1.20.1070.10">
    <property type="entry name" value="Rhodopsin 7-helix transmembrane proteins"/>
    <property type="match status" value="1"/>
</dbReference>
<keyword evidence="14" id="KW-1185">Reference proteome</keyword>
<comment type="similarity">
    <text evidence="10">Belongs to the G-protein coupled receptor 1 family.</text>
</comment>
<evidence type="ECO:0000256" key="2">
    <source>
        <dbReference type="ARBA" id="ARBA00022475"/>
    </source>
</evidence>
<dbReference type="EMBL" id="NEDP02004108">
    <property type="protein sequence ID" value="OWF46660.1"/>
    <property type="molecule type" value="Genomic_DNA"/>
</dbReference>
<dbReference type="GO" id="GO:0043410">
    <property type="term" value="P:positive regulation of MAPK cascade"/>
    <property type="evidence" value="ECO:0007669"/>
    <property type="project" value="TreeGrafter"/>
</dbReference>
<evidence type="ECO:0000256" key="6">
    <source>
        <dbReference type="ARBA" id="ARBA00023136"/>
    </source>
</evidence>
<organism evidence="13 14">
    <name type="scientific">Mizuhopecten yessoensis</name>
    <name type="common">Japanese scallop</name>
    <name type="synonym">Patinopecten yessoensis</name>
    <dbReference type="NCBI Taxonomy" id="6573"/>
    <lineage>
        <taxon>Eukaryota</taxon>
        <taxon>Metazoa</taxon>
        <taxon>Spiralia</taxon>
        <taxon>Lophotrochozoa</taxon>
        <taxon>Mollusca</taxon>
        <taxon>Bivalvia</taxon>
        <taxon>Autobranchia</taxon>
        <taxon>Pteriomorphia</taxon>
        <taxon>Pectinida</taxon>
        <taxon>Pectinoidea</taxon>
        <taxon>Pectinidae</taxon>
        <taxon>Mizuhopecten</taxon>
    </lineage>
</organism>
<dbReference type="STRING" id="6573.A0A210QD58"/>
<evidence type="ECO:0000256" key="11">
    <source>
        <dbReference type="SAM" id="Phobius"/>
    </source>
</evidence>
<evidence type="ECO:0000313" key="13">
    <source>
        <dbReference type="EMBL" id="OWF46660.1"/>
    </source>
</evidence>
<dbReference type="CDD" id="cd15065">
    <property type="entry name" value="7tmA_Ap5-HTB1-like"/>
    <property type="match status" value="1"/>
</dbReference>
<evidence type="ECO:0000256" key="5">
    <source>
        <dbReference type="ARBA" id="ARBA00023040"/>
    </source>
</evidence>
<dbReference type="FunFam" id="1.20.1070.10:FF:000260">
    <property type="entry name" value="Dopamine receptor 1"/>
    <property type="match status" value="1"/>
</dbReference>
<evidence type="ECO:0000256" key="7">
    <source>
        <dbReference type="ARBA" id="ARBA00023157"/>
    </source>
</evidence>
<feature type="transmembrane region" description="Helical" evidence="11">
    <location>
        <begin position="80"/>
        <end position="101"/>
    </location>
</feature>
<keyword evidence="6 11" id="KW-0472">Membrane</keyword>
<keyword evidence="3 10" id="KW-0812">Transmembrane</keyword>
<evidence type="ECO:0000256" key="10">
    <source>
        <dbReference type="RuleBase" id="RU000688"/>
    </source>
</evidence>